<dbReference type="GO" id="GO:0016324">
    <property type="term" value="C:apical plasma membrane"/>
    <property type="evidence" value="ECO:0007669"/>
    <property type="project" value="UniProtKB-SubCell"/>
</dbReference>
<dbReference type="InterPro" id="IPR001902">
    <property type="entry name" value="SLC26A/SulP_fam"/>
</dbReference>
<comment type="catalytic activity">
    <reaction evidence="12">
        <text>bromide(in) + chloride(out) = bromide(out) + chloride(in)</text>
        <dbReference type="Rhea" id="RHEA:75335"/>
        <dbReference type="ChEBI" id="CHEBI:15858"/>
        <dbReference type="ChEBI" id="CHEBI:17996"/>
    </reaction>
</comment>
<evidence type="ECO:0000256" key="6">
    <source>
        <dbReference type="ARBA" id="ARBA00022553"/>
    </source>
</evidence>
<comment type="catalytic activity">
    <reaction evidence="15">
        <text>iodide(in) + chloride(out) = iodide(out) + chloride(in)</text>
        <dbReference type="Rhea" id="RHEA:72379"/>
        <dbReference type="ChEBI" id="CHEBI:16382"/>
        <dbReference type="ChEBI" id="CHEBI:17996"/>
    </reaction>
</comment>
<gene>
    <name evidence="21 22" type="primary">SLC26A2</name>
</gene>
<dbReference type="RefSeq" id="XP_030068516.1">
    <property type="nucleotide sequence ID" value="XM_030212656.1"/>
</dbReference>
<comment type="subcellular location">
    <subcellularLocation>
        <location evidence="1">Apical cell membrane</location>
        <topology evidence="1">Multi-pass membrane protein</topology>
    </subcellularLocation>
</comment>
<evidence type="ECO:0000256" key="5">
    <source>
        <dbReference type="ARBA" id="ARBA00022475"/>
    </source>
</evidence>
<evidence type="ECO:0000259" key="19">
    <source>
        <dbReference type="PROSITE" id="PS50801"/>
    </source>
</evidence>
<keyword evidence="7 18" id="KW-0812">Transmembrane</keyword>
<feature type="transmembrane region" description="Helical" evidence="18">
    <location>
        <begin position="97"/>
        <end position="122"/>
    </location>
</feature>
<evidence type="ECO:0000256" key="8">
    <source>
        <dbReference type="ARBA" id="ARBA00022989"/>
    </source>
</evidence>
<evidence type="ECO:0000256" key="10">
    <source>
        <dbReference type="ARBA" id="ARBA00023180"/>
    </source>
</evidence>
<name>A0A6P7YU73_9AMPH</name>
<evidence type="ECO:0000256" key="11">
    <source>
        <dbReference type="ARBA" id="ARBA00030135"/>
    </source>
</evidence>
<dbReference type="CTD" id="1836"/>
<dbReference type="KEGG" id="muo:115476340"/>
<evidence type="ECO:0000313" key="20">
    <source>
        <dbReference type="Proteomes" id="UP000515156"/>
    </source>
</evidence>
<evidence type="ECO:0000256" key="18">
    <source>
        <dbReference type="SAM" id="Phobius"/>
    </source>
</evidence>
<dbReference type="OrthoDB" id="288203at2759"/>
<comment type="catalytic activity">
    <reaction evidence="14">
        <text>sulfate(out) + 2 chloride(in) = sulfate(in) + 2 chloride(out)</text>
        <dbReference type="Rhea" id="RHEA:75091"/>
        <dbReference type="ChEBI" id="CHEBI:16189"/>
        <dbReference type="ChEBI" id="CHEBI:17996"/>
    </reaction>
</comment>
<protein>
    <recommendedName>
        <fullName evidence="3">Sulfate transporter</fullName>
    </recommendedName>
    <alternativeName>
        <fullName evidence="11">Solute carrier family 26 member 2</fullName>
    </alternativeName>
</protein>
<reference evidence="21 22" key="1">
    <citation type="submission" date="2025-04" db="UniProtKB">
        <authorList>
            <consortium name="RefSeq"/>
        </authorList>
    </citation>
    <scope>IDENTIFICATION</scope>
</reference>
<evidence type="ECO:0000256" key="17">
    <source>
        <dbReference type="ARBA" id="ARBA00051868"/>
    </source>
</evidence>
<dbReference type="PROSITE" id="PS50801">
    <property type="entry name" value="STAS"/>
    <property type="match status" value="1"/>
</dbReference>
<keyword evidence="8 18" id="KW-1133">Transmembrane helix</keyword>
<keyword evidence="20" id="KW-1185">Reference proteome</keyword>
<feature type="transmembrane region" description="Helical" evidence="18">
    <location>
        <begin position="512"/>
        <end position="543"/>
    </location>
</feature>
<comment type="similarity">
    <text evidence="2">Belongs to the SLC26A/SulP transporter (TC 2.A.53) family.</text>
</comment>
<keyword evidence="4" id="KW-0813">Transport</keyword>
<evidence type="ECO:0000256" key="14">
    <source>
        <dbReference type="ARBA" id="ARBA00050413"/>
    </source>
</evidence>
<organism evidence="20 22">
    <name type="scientific">Microcaecilia unicolor</name>
    <dbReference type="NCBI Taxonomy" id="1415580"/>
    <lineage>
        <taxon>Eukaryota</taxon>
        <taxon>Metazoa</taxon>
        <taxon>Chordata</taxon>
        <taxon>Craniata</taxon>
        <taxon>Vertebrata</taxon>
        <taxon>Euteleostomi</taxon>
        <taxon>Amphibia</taxon>
        <taxon>Gymnophiona</taxon>
        <taxon>Siphonopidae</taxon>
        <taxon>Microcaecilia</taxon>
    </lineage>
</organism>
<evidence type="ECO:0000256" key="3">
    <source>
        <dbReference type="ARBA" id="ARBA00017873"/>
    </source>
</evidence>
<dbReference type="InterPro" id="IPR018045">
    <property type="entry name" value="S04_transporter_CS"/>
</dbReference>
<dbReference type="PANTHER" id="PTHR11814">
    <property type="entry name" value="SULFATE TRANSPORTER"/>
    <property type="match status" value="1"/>
</dbReference>
<dbReference type="GO" id="GO:0008271">
    <property type="term" value="F:secondary active sulfate transmembrane transporter activity"/>
    <property type="evidence" value="ECO:0007669"/>
    <property type="project" value="InterPro"/>
</dbReference>
<feature type="transmembrane region" description="Helical" evidence="18">
    <location>
        <begin position="377"/>
        <end position="397"/>
    </location>
</feature>
<dbReference type="Gene3D" id="3.30.750.24">
    <property type="entry name" value="STAS domain"/>
    <property type="match status" value="1"/>
</dbReference>
<dbReference type="FunFam" id="3.30.750.24:FF:000015">
    <property type="entry name" value="Sulfate transporter"/>
    <property type="match status" value="1"/>
</dbReference>
<dbReference type="PROSITE" id="PS01130">
    <property type="entry name" value="SLC26A"/>
    <property type="match status" value="1"/>
</dbReference>
<sequence length="742" mass="81992">MTVEPPEETKMTVETPEEISFLSESRRAYIENGEGFARLRDGKIFLEKQEKAHISVKQVLVKRLKTHFSCTPARVKDWLFRFFPVLQWLPKYKLKEYILGDVMSGLIVAILLVPQSIAYSLLAGQEPIYGLYTSFFACLIYFLMGTSRHISVGIFGVLCLMVGEVVEEQLEAAGYNSLDESRDDQYFNVSSYEHNSTLTPVTVHQSAELVCGRSCYAITVGTTVTFMAGVYQVAMGALQVGFVSVYLSDSLLSGFATGASFTILTSQVKYLLGINIPRSSGIGSLIRTWIHIFQNIHKTNICDLVTSILCLLILVPTKEINECYKSKLKAPVPIELFVVIVATITSHFGHLHEKYGSSVAGNIPTGFLMPKTPDWSLIPNIAVSAFSIALIGFAITVSLSEMFAKKHGYTVRANQEMYAIGFCNIIPAFFHCFTTSAALAKTLVKESTGCRTQISGVVTALVLLLVLLVVAPLFYSLQKCVLGVITIVNLRGALRKFVDLPKMWKLSKVDTAIWLVTMASSALISTELGLLIGVCFSMLCIILRTQRPAAVLLGRVDDTEIYESISAYKNLKTVPGVKIFRFEAPLYYVNKQYFKSALYKKTGLNPISVLAAEKKAAKRKSQEQRKEGVVSFSNTQGETEASVQFSPEPLPFHTLVIDCAAVQFLDTVGINTIKEVLREYKDIGIQVLLAQCNSSVRASLHRGGGFKTEEDDLLFYSLHQAICFAHKEHPHKTGCLAATSSC</sequence>
<comment type="catalytic activity">
    <reaction evidence="17">
        <text>oxalate(out) + 2 chloride(in) = oxalate(in) + 2 chloride(out)</text>
        <dbReference type="Rhea" id="RHEA:75095"/>
        <dbReference type="ChEBI" id="CHEBI:17996"/>
        <dbReference type="ChEBI" id="CHEBI:30623"/>
    </reaction>
</comment>
<feature type="transmembrane region" description="Helical" evidence="18">
    <location>
        <begin position="452"/>
        <end position="475"/>
    </location>
</feature>
<dbReference type="NCBIfam" id="TIGR00815">
    <property type="entry name" value="sulP"/>
    <property type="match status" value="1"/>
</dbReference>
<evidence type="ECO:0000256" key="1">
    <source>
        <dbReference type="ARBA" id="ARBA00004424"/>
    </source>
</evidence>
<keyword evidence="10" id="KW-0325">Glycoprotein</keyword>
<keyword evidence="5" id="KW-1003">Cell membrane</keyword>
<dbReference type="InterPro" id="IPR011547">
    <property type="entry name" value="SLC26A/SulP_dom"/>
</dbReference>
<comment type="catalytic activity">
    <reaction evidence="16">
        <text>nitrate(in) + chloride(out) = nitrate(out) + chloride(in)</text>
        <dbReference type="Rhea" id="RHEA:75339"/>
        <dbReference type="ChEBI" id="CHEBI:17632"/>
        <dbReference type="ChEBI" id="CHEBI:17996"/>
    </reaction>
</comment>
<dbReference type="Pfam" id="PF00916">
    <property type="entry name" value="Sulfate_transp"/>
    <property type="match status" value="1"/>
</dbReference>
<dbReference type="InterPro" id="IPR036513">
    <property type="entry name" value="STAS_dom_sf"/>
</dbReference>
<dbReference type="CDD" id="cd07042">
    <property type="entry name" value="STAS_SulP_like_sulfate_transporter"/>
    <property type="match status" value="1"/>
</dbReference>
<proteinExistence type="inferred from homology"/>
<feature type="transmembrane region" description="Helical" evidence="18">
    <location>
        <begin position="417"/>
        <end position="440"/>
    </location>
</feature>
<evidence type="ECO:0000256" key="9">
    <source>
        <dbReference type="ARBA" id="ARBA00023136"/>
    </source>
</evidence>
<evidence type="ECO:0000256" key="13">
    <source>
        <dbReference type="ARBA" id="ARBA00036514"/>
    </source>
</evidence>
<evidence type="ECO:0000256" key="7">
    <source>
        <dbReference type="ARBA" id="ARBA00022692"/>
    </source>
</evidence>
<dbReference type="Pfam" id="PF01740">
    <property type="entry name" value="STAS"/>
    <property type="match status" value="1"/>
</dbReference>
<accession>A0A6P7YU73</accession>
<keyword evidence="9 18" id="KW-0472">Membrane</keyword>
<evidence type="ECO:0000256" key="4">
    <source>
        <dbReference type="ARBA" id="ARBA00022448"/>
    </source>
</evidence>
<keyword evidence="6" id="KW-0597">Phosphoprotein</keyword>
<evidence type="ECO:0000313" key="21">
    <source>
        <dbReference type="RefSeq" id="XP_030068516.1"/>
    </source>
</evidence>
<dbReference type="AlphaFoldDB" id="A0A6P7YU73"/>
<dbReference type="Proteomes" id="UP000515156">
    <property type="component" value="Chromosome 8"/>
</dbReference>
<evidence type="ECO:0000256" key="15">
    <source>
        <dbReference type="ARBA" id="ARBA00051018"/>
    </source>
</evidence>
<evidence type="ECO:0000256" key="16">
    <source>
        <dbReference type="ARBA" id="ARBA00051523"/>
    </source>
</evidence>
<evidence type="ECO:0000256" key="12">
    <source>
        <dbReference type="ARBA" id="ARBA00036469"/>
    </source>
</evidence>
<dbReference type="InterPro" id="IPR002645">
    <property type="entry name" value="STAS_dom"/>
</dbReference>
<dbReference type="RefSeq" id="XP_030068518.1">
    <property type="nucleotide sequence ID" value="XM_030212658.1"/>
</dbReference>
<dbReference type="SUPFAM" id="SSF52091">
    <property type="entry name" value="SpoIIaa-like"/>
    <property type="match status" value="1"/>
</dbReference>
<evidence type="ECO:0000313" key="22">
    <source>
        <dbReference type="RefSeq" id="XP_030068518.1"/>
    </source>
</evidence>
<evidence type="ECO:0000256" key="2">
    <source>
        <dbReference type="ARBA" id="ARBA00008692"/>
    </source>
</evidence>
<comment type="catalytic activity">
    <reaction evidence="13">
        <text>oxalate(in) + sulfate(out) = oxalate(out) + sulfate(in)</text>
        <dbReference type="Rhea" id="RHEA:72275"/>
        <dbReference type="ChEBI" id="CHEBI:16189"/>
        <dbReference type="ChEBI" id="CHEBI:30623"/>
    </reaction>
</comment>
<dbReference type="GeneID" id="115476340"/>
<feature type="domain" description="STAS" evidence="19">
    <location>
        <begin position="567"/>
        <end position="725"/>
    </location>
</feature>
<feature type="transmembrane region" description="Helical" evidence="18">
    <location>
        <begin position="128"/>
        <end position="144"/>
    </location>
</feature>